<organism evidence="10 11">
    <name type="scientific">Dendrobium catenatum</name>
    <dbReference type="NCBI Taxonomy" id="906689"/>
    <lineage>
        <taxon>Eukaryota</taxon>
        <taxon>Viridiplantae</taxon>
        <taxon>Streptophyta</taxon>
        <taxon>Embryophyta</taxon>
        <taxon>Tracheophyta</taxon>
        <taxon>Spermatophyta</taxon>
        <taxon>Magnoliopsida</taxon>
        <taxon>Liliopsida</taxon>
        <taxon>Asparagales</taxon>
        <taxon>Orchidaceae</taxon>
        <taxon>Epidendroideae</taxon>
        <taxon>Malaxideae</taxon>
        <taxon>Dendrobiinae</taxon>
        <taxon>Dendrobium</taxon>
    </lineage>
</organism>
<evidence type="ECO:0000256" key="2">
    <source>
        <dbReference type="ARBA" id="ARBA00022682"/>
    </source>
</evidence>
<sequence length="345" mass="38005">MASSRVIASSSSGKSNLSRQSSLYPKTAVEPENSTSDGDPPKSFGSMIMEDLIRNIYAENVPAVGSSPYGGGGDTPAAPLKSMGDMTSDDVWREITTGRQAEGADEVDALVSETESKDVGEMTLEDFLARAGAVMEEEVRVPSGVRSVGLAATDQFGQQSLTIENPVRGFGNGAEVVPIGGGRGRRRPVLDLEDRVTLQRQKRMIKNRESAARSRERKQAYTAELESLVHQLEQENVQLHIELCSSWLLPFVVFHMQQQIEGQNARKLHQSSQLYCNPQHIFPHLMDANFKNIVEKDVTSHLAMKCKMPLIEFKNIALQFTMSEILGLLPKELIHVLSSHPGFLN</sequence>
<keyword evidence="11" id="KW-1185">Reference proteome</keyword>
<dbReference type="InterPro" id="IPR004827">
    <property type="entry name" value="bZIP"/>
</dbReference>
<dbReference type="PANTHER" id="PTHR22952">
    <property type="entry name" value="CAMP-RESPONSE ELEMENT BINDING PROTEIN-RELATED"/>
    <property type="match status" value="1"/>
</dbReference>
<evidence type="ECO:0000256" key="3">
    <source>
        <dbReference type="ARBA" id="ARBA00023015"/>
    </source>
</evidence>
<keyword evidence="3" id="KW-0805">Transcription regulation</keyword>
<feature type="coiled-coil region" evidence="7">
    <location>
        <begin position="211"/>
        <end position="242"/>
    </location>
</feature>
<dbReference type="PROSITE" id="PS50217">
    <property type="entry name" value="BZIP"/>
    <property type="match status" value="1"/>
</dbReference>
<dbReference type="GO" id="GO:0009738">
    <property type="term" value="P:abscisic acid-activated signaling pathway"/>
    <property type="evidence" value="ECO:0007669"/>
    <property type="project" value="UniProtKB-KW"/>
</dbReference>
<dbReference type="SUPFAM" id="SSF57959">
    <property type="entry name" value="Leucine zipper domain"/>
    <property type="match status" value="1"/>
</dbReference>
<dbReference type="PANTHER" id="PTHR22952:SF392">
    <property type="entry name" value="BZIP TRANSCRIPTION FACTOR 12"/>
    <property type="match status" value="1"/>
</dbReference>
<feature type="region of interest" description="Disordered" evidence="8">
    <location>
        <begin position="1"/>
        <end position="45"/>
    </location>
</feature>
<evidence type="ECO:0000259" key="9">
    <source>
        <dbReference type="PROSITE" id="PS50217"/>
    </source>
</evidence>
<accession>A0A2I0W5Y3</accession>
<gene>
    <name evidence="10" type="primary">GBF4</name>
    <name evidence="10" type="ORF">MA16_Dca017050</name>
</gene>
<comment type="subcellular location">
    <subcellularLocation>
        <location evidence="1">Nucleus</location>
    </subcellularLocation>
</comment>
<dbReference type="SMART" id="SM00338">
    <property type="entry name" value="BRLZ"/>
    <property type="match status" value="1"/>
</dbReference>
<keyword evidence="6" id="KW-0539">Nucleus</keyword>
<keyword evidence="2" id="KW-0938">Abscisic acid signaling pathway</keyword>
<reference evidence="10 11" key="2">
    <citation type="journal article" date="2017" name="Nature">
        <title>The Apostasia genome and the evolution of orchids.</title>
        <authorList>
            <person name="Zhang G.Q."/>
            <person name="Liu K.W."/>
            <person name="Li Z."/>
            <person name="Lohaus R."/>
            <person name="Hsiao Y.Y."/>
            <person name="Niu S.C."/>
            <person name="Wang J.Y."/>
            <person name="Lin Y.C."/>
            <person name="Xu Q."/>
            <person name="Chen L.J."/>
            <person name="Yoshida K."/>
            <person name="Fujiwara S."/>
            <person name="Wang Z.W."/>
            <person name="Zhang Y.Q."/>
            <person name="Mitsuda N."/>
            <person name="Wang M."/>
            <person name="Liu G.H."/>
            <person name="Pecoraro L."/>
            <person name="Huang H.X."/>
            <person name="Xiao X.J."/>
            <person name="Lin M."/>
            <person name="Wu X.Y."/>
            <person name="Wu W.L."/>
            <person name="Chen Y.Y."/>
            <person name="Chang S.B."/>
            <person name="Sakamoto S."/>
            <person name="Ohme-Takagi M."/>
            <person name="Yagi M."/>
            <person name="Zeng S.J."/>
            <person name="Shen C.Y."/>
            <person name="Yeh C.M."/>
            <person name="Luo Y.B."/>
            <person name="Tsai W.C."/>
            <person name="Van de Peer Y."/>
            <person name="Liu Z.J."/>
        </authorList>
    </citation>
    <scope>NUCLEOTIDE SEQUENCE [LARGE SCALE GENOMIC DNA]</scope>
    <source>
        <tissue evidence="10">The whole plant</tissue>
    </source>
</reference>
<evidence type="ECO:0000256" key="8">
    <source>
        <dbReference type="SAM" id="MobiDB-lite"/>
    </source>
</evidence>
<keyword evidence="5" id="KW-0804">Transcription</keyword>
<dbReference type="Proteomes" id="UP000233837">
    <property type="component" value="Unassembled WGS sequence"/>
</dbReference>
<dbReference type="EMBL" id="KZ502895">
    <property type="protein sequence ID" value="PKU71061.1"/>
    <property type="molecule type" value="Genomic_DNA"/>
</dbReference>
<evidence type="ECO:0000256" key="6">
    <source>
        <dbReference type="ARBA" id="ARBA00023242"/>
    </source>
</evidence>
<evidence type="ECO:0000313" key="10">
    <source>
        <dbReference type="EMBL" id="PKU71061.1"/>
    </source>
</evidence>
<dbReference type="CDD" id="cd14707">
    <property type="entry name" value="bZIP_plant_BZIP46"/>
    <property type="match status" value="1"/>
</dbReference>
<dbReference type="STRING" id="906689.A0A2I0W5Y3"/>
<dbReference type="GO" id="GO:0045893">
    <property type="term" value="P:positive regulation of DNA-templated transcription"/>
    <property type="evidence" value="ECO:0007669"/>
    <property type="project" value="InterPro"/>
</dbReference>
<keyword evidence="4" id="KW-0238">DNA-binding</keyword>
<dbReference type="Gene3D" id="1.20.5.170">
    <property type="match status" value="1"/>
</dbReference>
<dbReference type="Pfam" id="PF00170">
    <property type="entry name" value="bZIP_1"/>
    <property type="match status" value="1"/>
</dbReference>
<dbReference type="GO" id="GO:0005634">
    <property type="term" value="C:nucleus"/>
    <property type="evidence" value="ECO:0007669"/>
    <property type="project" value="UniProtKB-SubCell"/>
</dbReference>
<feature type="compositionally biased region" description="Low complexity" evidence="8">
    <location>
        <begin position="1"/>
        <end position="15"/>
    </location>
</feature>
<reference evidence="10 11" key="1">
    <citation type="journal article" date="2016" name="Sci. Rep.">
        <title>The Dendrobium catenatum Lindl. genome sequence provides insights into polysaccharide synthase, floral development and adaptive evolution.</title>
        <authorList>
            <person name="Zhang G.Q."/>
            <person name="Xu Q."/>
            <person name="Bian C."/>
            <person name="Tsai W.C."/>
            <person name="Yeh C.M."/>
            <person name="Liu K.W."/>
            <person name="Yoshida K."/>
            <person name="Zhang L.S."/>
            <person name="Chang S.B."/>
            <person name="Chen F."/>
            <person name="Shi Y."/>
            <person name="Su Y.Y."/>
            <person name="Zhang Y.Q."/>
            <person name="Chen L.J."/>
            <person name="Yin Y."/>
            <person name="Lin M."/>
            <person name="Huang H."/>
            <person name="Deng H."/>
            <person name="Wang Z.W."/>
            <person name="Zhu S.L."/>
            <person name="Zhao X."/>
            <person name="Deng C."/>
            <person name="Niu S.C."/>
            <person name="Huang J."/>
            <person name="Wang M."/>
            <person name="Liu G.H."/>
            <person name="Yang H.J."/>
            <person name="Xiao X.J."/>
            <person name="Hsiao Y.Y."/>
            <person name="Wu W.L."/>
            <person name="Chen Y.Y."/>
            <person name="Mitsuda N."/>
            <person name="Ohme-Takagi M."/>
            <person name="Luo Y.B."/>
            <person name="Van de Peer Y."/>
            <person name="Liu Z.J."/>
        </authorList>
    </citation>
    <scope>NUCLEOTIDE SEQUENCE [LARGE SCALE GENOMIC DNA]</scope>
    <source>
        <tissue evidence="10">The whole plant</tissue>
    </source>
</reference>
<feature type="domain" description="BZIP" evidence="9">
    <location>
        <begin position="197"/>
        <end position="243"/>
    </location>
</feature>
<dbReference type="InterPro" id="IPR043452">
    <property type="entry name" value="BZIP46-like"/>
</dbReference>
<dbReference type="AlphaFoldDB" id="A0A2I0W5Y3"/>
<dbReference type="PROSITE" id="PS00036">
    <property type="entry name" value="BZIP_BASIC"/>
    <property type="match status" value="1"/>
</dbReference>
<evidence type="ECO:0000256" key="7">
    <source>
        <dbReference type="SAM" id="Coils"/>
    </source>
</evidence>
<name>A0A2I0W5Y3_9ASPA</name>
<evidence type="ECO:0000256" key="1">
    <source>
        <dbReference type="ARBA" id="ARBA00004123"/>
    </source>
</evidence>
<proteinExistence type="predicted"/>
<dbReference type="FunFam" id="1.20.5.170:FF:000036">
    <property type="entry name" value="ABSCISIC ACID-INSENSITIVE 5-like protein 2"/>
    <property type="match status" value="1"/>
</dbReference>
<keyword evidence="7" id="KW-0175">Coiled coil</keyword>
<dbReference type="GO" id="GO:0003677">
    <property type="term" value="F:DNA binding"/>
    <property type="evidence" value="ECO:0007669"/>
    <property type="project" value="UniProtKB-KW"/>
</dbReference>
<protein>
    <submittedName>
        <fullName evidence="10">G-box-binding factor 4</fullName>
    </submittedName>
</protein>
<dbReference type="InterPro" id="IPR046347">
    <property type="entry name" value="bZIP_sf"/>
</dbReference>
<evidence type="ECO:0000256" key="4">
    <source>
        <dbReference type="ARBA" id="ARBA00023125"/>
    </source>
</evidence>
<evidence type="ECO:0000256" key="5">
    <source>
        <dbReference type="ARBA" id="ARBA00023163"/>
    </source>
</evidence>
<evidence type="ECO:0000313" key="11">
    <source>
        <dbReference type="Proteomes" id="UP000233837"/>
    </source>
</evidence>
<dbReference type="GO" id="GO:0003700">
    <property type="term" value="F:DNA-binding transcription factor activity"/>
    <property type="evidence" value="ECO:0007669"/>
    <property type="project" value="InterPro"/>
</dbReference>